<proteinExistence type="predicted"/>
<comment type="caution">
    <text evidence="1">The sequence shown here is derived from an EMBL/GenBank/DDBJ whole genome shotgun (WGS) entry which is preliminary data.</text>
</comment>
<accession>A0A5B0R6M2</accession>
<organism evidence="1 2">
    <name type="scientific">Puccinia graminis f. sp. tritici</name>
    <dbReference type="NCBI Taxonomy" id="56615"/>
    <lineage>
        <taxon>Eukaryota</taxon>
        <taxon>Fungi</taxon>
        <taxon>Dikarya</taxon>
        <taxon>Basidiomycota</taxon>
        <taxon>Pucciniomycotina</taxon>
        <taxon>Pucciniomycetes</taxon>
        <taxon>Pucciniales</taxon>
        <taxon>Pucciniaceae</taxon>
        <taxon>Puccinia</taxon>
    </lineage>
</organism>
<evidence type="ECO:0000313" key="2">
    <source>
        <dbReference type="Proteomes" id="UP000325313"/>
    </source>
</evidence>
<dbReference type="EMBL" id="VDEP01000238">
    <property type="protein sequence ID" value="KAA1121401.1"/>
    <property type="molecule type" value="Genomic_DNA"/>
</dbReference>
<reference evidence="1 2" key="1">
    <citation type="submission" date="2019-05" db="EMBL/GenBank/DDBJ databases">
        <title>Emergence of the Ug99 lineage of the wheat stem rust pathogen through somatic hybridization.</title>
        <authorList>
            <person name="Li F."/>
            <person name="Upadhyaya N.M."/>
            <person name="Sperschneider J."/>
            <person name="Matny O."/>
            <person name="Nguyen-Phuc H."/>
            <person name="Mago R."/>
            <person name="Raley C."/>
            <person name="Miller M.E."/>
            <person name="Silverstein K.A.T."/>
            <person name="Henningsen E."/>
            <person name="Hirsch C.D."/>
            <person name="Visser B."/>
            <person name="Pretorius Z.A."/>
            <person name="Steffenson B.J."/>
            <person name="Schwessinger B."/>
            <person name="Dodds P.N."/>
            <person name="Figueroa M."/>
        </authorList>
    </citation>
    <scope>NUCLEOTIDE SEQUENCE [LARGE SCALE GENOMIC DNA]</scope>
    <source>
        <strain evidence="1 2">Ug99</strain>
    </source>
</reference>
<protein>
    <submittedName>
        <fullName evidence="1">Uncharacterized protein</fullName>
    </submittedName>
</protein>
<sequence>MYLDGGKENLPAVEHVPCRLEGNPSSWSLTGPLKGRYPRIPAQIPAKVGGYLLADADAGADAGFPRTSSRISGCKAAISNGEGRGGGADKEAALSLLETSSW</sequence>
<dbReference type="Proteomes" id="UP000325313">
    <property type="component" value="Unassembled WGS sequence"/>
</dbReference>
<name>A0A5B0R6M2_PUCGR</name>
<dbReference type="AlphaFoldDB" id="A0A5B0R6M2"/>
<gene>
    <name evidence="1" type="ORF">PGTUg99_020081</name>
</gene>
<evidence type="ECO:0000313" key="1">
    <source>
        <dbReference type="EMBL" id="KAA1121401.1"/>
    </source>
</evidence>